<feature type="region of interest" description="Disordered" evidence="1">
    <location>
        <begin position="260"/>
        <end position="292"/>
    </location>
</feature>
<feature type="compositionally biased region" description="Basic and acidic residues" evidence="1">
    <location>
        <begin position="260"/>
        <end position="273"/>
    </location>
</feature>
<organism evidence="2 4">
    <name type="scientific">Durusdinium trenchii</name>
    <dbReference type="NCBI Taxonomy" id="1381693"/>
    <lineage>
        <taxon>Eukaryota</taxon>
        <taxon>Sar</taxon>
        <taxon>Alveolata</taxon>
        <taxon>Dinophyceae</taxon>
        <taxon>Suessiales</taxon>
        <taxon>Symbiodiniaceae</taxon>
        <taxon>Durusdinium</taxon>
    </lineage>
</organism>
<protein>
    <submittedName>
        <fullName evidence="2">Uncharacterized protein</fullName>
    </submittedName>
</protein>
<evidence type="ECO:0000313" key="4">
    <source>
        <dbReference type="Proteomes" id="UP001642464"/>
    </source>
</evidence>
<name>A0ABP0QSP6_9DINO</name>
<comment type="caution">
    <text evidence="2">The sequence shown here is derived from an EMBL/GenBank/DDBJ whole genome shotgun (WGS) entry which is preliminary data.</text>
</comment>
<dbReference type="Proteomes" id="UP001642464">
    <property type="component" value="Unassembled WGS sequence"/>
</dbReference>
<evidence type="ECO:0000313" key="3">
    <source>
        <dbReference type="EMBL" id="CAK9091415.1"/>
    </source>
</evidence>
<sequence length="305" mass="35079">MAQRLARLKHATEIGEDSNRRLVLVEAALNELPGLRSAKAVRALNHFIENSRHVMLIAAWAGWVCVMQRSKAERNLTTRYSNELQAAEEELESFKARHLSNIRKVLQQNHKRDNCELVSVVMNDWREQAFRQKAEAWTEDKIKTVQLSIGRTTKEMCNRAKKVISRMVEDEKGAAVGSCFASWVLFSVAYKKDRDFEENLKHFERQMQVYKDKKKEDAALILSRVSAATDSGLVQQTLAAWTSYTFDGQKIRGLEGKVRAAARDQEEAPADRRKPLRPHRRSDRHEHHVSELDGLDLLQQDCSTR</sequence>
<evidence type="ECO:0000256" key="1">
    <source>
        <dbReference type="SAM" id="MobiDB-lite"/>
    </source>
</evidence>
<gene>
    <name evidence="2" type="ORF">SCF082_LOCUS43021</name>
    <name evidence="3" type="ORF">SCF082_LOCUS43068</name>
</gene>
<reference evidence="2 4" key="1">
    <citation type="submission" date="2024-02" db="EMBL/GenBank/DDBJ databases">
        <authorList>
            <person name="Chen Y."/>
            <person name="Shah S."/>
            <person name="Dougan E. K."/>
            <person name="Thang M."/>
            <person name="Chan C."/>
        </authorList>
    </citation>
    <scope>NUCLEOTIDE SEQUENCE [LARGE SCALE GENOMIC DNA]</scope>
</reference>
<evidence type="ECO:0000313" key="2">
    <source>
        <dbReference type="EMBL" id="CAK9091304.1"/>
    </source>
</evidence>
<dbReference type="EMBL" id="CAXAMM010040129">
    <property type="protein sequence ID" value="CAK9091304.1"/>
    <property type="molecule type" value="Genomic_DNA"/>
</dbReference>
<accession>A0ABP0QSP6</accession>
<keyword evidence="4" id="KW-1185">Reference proteome</keyword>
<dbReference type="EMBL" id="CAXAMM010040151">
    <property type="protein sequence ID" value="CAK9091415.1"/>
    <property type="molecule type" value="Genomic_DNA"/>
</dbReference>
<proteinExistence type="predicted"/>